<dbReference type="PANTHER" id="PTHR13097">
    <property type="entry name" value="TRANSCRIPTION INITIATION FACTOR IIE, ALPHA SUBUNIT"/>
    <property type="match status" value="1"/>
</dbReference>
<accession>A0A1E3I6Z8</accession>
<dbReference type="Gene3D" id="3.30.40.10">
    <property type="entry name" value="Zinc/RING finger domain, C3HC4 (zinc finger)"/>
    <property type="match status" value="1"/>
</dbReference>
<name>A0A1E3I6Z8_9TREE</name>
<evidence type="ECO:0000256" key="3">
    <source>
        <dbReference type="ARBA" id="ARBA00023163"/>
    </source>
</evidence>
<comment type="similarity">
    <text evidence="1">Belongs to the TFIIE alpha subunit family.</text>
</comment>
<dbReference type="InterPro" id="IPR017919">
    <property type="entry name" value="TFIIE/TFIIEa_HTH"/>
</dbReference>
<evidence type="ECO:0000313" key="6">
    <source>
        <dbReference type="EMBL" id="ODN84390.1"/>
    </source>
</evidence>
<keyword evidence="7" id="KW-1185">Reference proteome</keyword>
<dbReference type="GO" id="GO:0006367">
    <property type="term" value="P:transcription initiation at RNA polymerase II promoter"/>
    <property type="evidence" value="ECO:0007669"/>
    <property type="project" value="InterPro"/>
</dbReference>
<proteinExistence type="inferred from homology"/>
<dbReference type="InterPro" id="IPR024550">
    <property type="entry name" value="TFIIEa/SarR/Rpc3_HTH_dom"/>
</dbReference>
<dbReference type="InterPro" id="IPR002853">
    <property type="entry name" value="TFIIE_asu"/>
</dbReference>
<dbReference type="GeneID" id="30151659"/>
<dbReference type="AlphaFoldDB" id="A0A1E3I6Z8"/>
<gene>
    <name evidence="6" type="ORF">L202_00350</name>
</gene>
<sequence length="411" mass="46250">MADLNLSSDEIQKLCSDLVYQVAYSFYDGPYIILFKMMVHFNVMAEVDLAQRVGLSTNEVRKYMGILLMHRLVKRHVNKEKLPVPEWKRSYGNNNRNNNLPELRTRDVHYWFLDYREFANVTKYRLAMMRKNIDQRIKSEVGHRGYQCPMDGRTYDPLDLSHLFDPMTNSFKCEDCGSELVEHDPTVDVENNSSLQDMMQRFNIATAPIRDALKAVEGLTLPSINIVAWIAQNVKTGVVSVDGKEVGEEGKKFEVVMGAEDDEDKEKLAQAQREQNALPAWYTHSTVTGDATTLGINDRNQKAAVAERARLAAGGTEQTTSDESLAAHYEMLAEGEEEEEDDEEFEETAVVSGETSITPPEPDEATNGASAEGEGKMVTVAGQPKRVESVTDEDQDLMTTEEYEAYAEAMS</sequence>
<dbReference type="STRING" id="1295533.A0A1E3I6Z8"/>
<dbReference type="InterPro" id="IPR013083">
    <property type="entry name" value="Znf_RING/FYVE/PHD"/>
</dbReference>
<dbReference type="SUPFAM" id="SSF57783">
    <property type="entry name" value="Zinc beta-ribbon"/>
    <property type="match status" value="1"/>
</dbReference>
<comment type="caution">
    <text evidence="6">The sequence shown here is derived from an EMBL/GenBank/DDBJ whole genome shotgun (WGS) entry which is preliminary data.</text>
</comment>
<evidence type="ECO:0000259" key="5">
    <source>
        <dbReference type="PROSITE" id="PS51344"/>
    </source>
</evidence>
<dbReference type="Proteomes" id="UP000094065">
    <property type="component" value="Unassembled WGS sequence"/>
</dbReference>
<feature type="domain" description="HTH TFE/IIEalpha-type" evidence="5">
    <location>
        <begin position="15"/>
        <end position="119"/>
    </location>
</feature>
<keyword evidence="2" id="KW-0805">Transcription regulation</keyword>
<evidence type="ECO:0000256" key="1">
    <source>
        <dbReference type="ARBA" id="ARBA00008947"/>
    </source>
</evidence>
<dbReference type="SMART" id="SM00531">
    <property type="entry name" value="TFIIE"/>
    <property type="match status" value="1"/>
</dbReference>
<protein>
    <recommendedName>
        <fullName evidence="5">HTH TFE/IIEalpha-type domain-containing protein</fullName>
    </recommendedName>
</protein>
<dbReference type="SUPFAM" id="SSF46785">
    <property type="entry name" value="Winged helix' DNA-binding domain"/>
    <property type="match status" value="1"/>
</dbReference>
<dbReference type="OrthoDB" id="361102at2759"/>
<evidence type="ECO:0000256" key="2">
    <source>
        <dbReference type="ARBA" id="ARBA00023015"/>
    </source>
</evidence>
<dbReference type="PROSITE" id="PS51344">
    <property type="entry name" value="HTH_TFE_IIE"/>
    <property type="match status" value="1"/>
</dbReference>
<dbReference type="PANTHER" id="PTHR13097:SF7">
    <property type="entry name" value="GENERAL TRANSCRIPTION FACTOR IIE SUBUNIT 1"/>
    <property type="match status" value="1"/>
</dbReference>
<reference evidence="6 7" key="1">
    <citation type="submission" date="2016-06" db="EMBL/GenBank/DDBJ databases">
        <title>Evolution of pathogenesis and genome organization in the Tremellales.</title>
        <authorList>
            <person name="Cuomo C."/>
            <person name="Litvintseva A."/>
            <person name="Heitman J."/>
            <person name="Chen Y."/>
            <person name="Sun S."/>
            <person name="Springer D."/>
            <person name="Dromer F."/>
            <person name="Young S."/>
            <person name="Zeng Q."/>
            <person name="Chapman S."/>
            <person name="Gujja S."/>
            <person name="Saif S."/>
            <person name="Birren B."/>
        </authorList>
    </citation>
    <scope>NUCLEOTIDE SEQUENCE [LARGE SCALE GENOMIC DNA]</scope>
    <source>
        <strain evidence="6 7">CBS 6039</strain>
    </source>
</reference>
<dbReference type="RefSeq" id="XP_018998193.1">
    <property type="nucleotide sequence ID" value="XM_019133488.1"/>
</dbReference>
<evidence type="ECO:0000313" key="7">
    <source>
        <dbReference type="Proteomes" id="UP000094065"/>
    </source>
</evidence>
<dbReference type="Pfam" id="PF02002">
    <property type="entry name" value="TFIIE_alpha"/>
    <property type="match status" value="1"/>
</dbReference>
<feature type="region of interest" description="Disordered" evidence="4">
    <location>
        <begin position="333"/>
        <end position="394"/>
    </location>
</feature>
<keyword evidence="3" id="KW-0804">Transcription</keyword>
<dbReference type="InterPro" id="IPR036390">
    <property type="entry name" value="WH_DNA-bd_sf"/>
</dbReference>
<dbReference type="EMBL" id="AWGJ01000001">
    <property type="protein sequence ID" value="ODN84390.1"/>
    <property type="molecule type" value="Genomic_DNA"/>
</dbReference>
<organism evidence="6 7">
    <name type="scientific">Cryptococcus amylolentus CBS 6039</name>
    <dbReference type="NCBI Taxonomy" id="1295533"/>
    <lineage>
        <taxon>Eukaryota</taxon>
        <taxon>Fungi</taxon>
        <taxon>Dikarya</taxon>
        <taxon>Basidiomycota</taxon>
        <taxon>Agaricomycotina</taxon>
        <taxon>Tremellomycetes</taxon>
        <taxon>Tremellales</taxon>
        <taxon>Cryptococcaceae</taxon>
        <taxon>Cryptococcus</taxon>
    </lineage>
</organism>
<dbReference type="InterPro" id="IPR039997">
    <property type="entry name" value="TFE"/>
</dbReference>
<dbReference type="GO" id="GO:0005673">
    <property type="term" value="C:transcription factor TFIIE complex"/>
    <property type="evidence" value="ECO:0007669"/>
    <property type="project" value="TreeGrafter"/>
</dbReference>
<feature type="compositionally biased region" description="Acidic residues" evidence="4">
    <location>
        <begin position="333"/>
        <end position="347"/>
    </location>
</feature>
<evidence type="ECO:0000256" key="4">
    <source>
        <dbReference type="SAM" id="MobiDB-lite"/>
    </source>
</evidence>